<evidence type="ECO:0000256" key="1">
    <source>
        <dbReference type="SAM" id="Phobius"/>
    </source>
</evidence>
<keyword evidence="1" id="KW-0812">Transmembrane</keyword>
<dbReference type="Proteomes" id="UP000243605">
    <property type="component" value="Unassembled WGS sequence"/>
</dbReference>
<dbReference type="Proteomes" id="UP000763505">
    <property type="component" value="Unassembled WGS sequence"/>
</dbReference>
<sequence length="99" mass="11686">MTKCDACNQPWSFFKVLQRLFMMKAAMDCPHCDEKQYIKKDWKRIVVPILILLIVPILLFTVEMSVNVFLLIFSLAALTAFLYMFFTLRLSSVEDWNQN</sequence>
<dbReference type="EMBL" id="FOIT01000003">
    <property type="protein sequence ID" value="SEV99154.1"/>
    <property type="molecule type" value="Genomic_DNA"/>
</dbReference>
<accession>A0A662Z2U1</accession>
<feature type="transmembrane region" description="Helical" evidence="1">
    <location>
        <begin position="68"/>
        <end position="86"/>
    </location>
</feature>
<dbReference type="NCBIfam" id="TIGR04104">
    <property type="entry name" value="cxxc_20_cxxc"/>
    <property type="match status" value="1"/>
</dbReference>
<keyword evidence="4" id="KW-1185">Reference proteome</keyword>
<keyword evidence="1" id="KW-0472">Membrane</keyword>
<gene>
    <name evidence="2" type="ORF">K8V35_09020</name>
    <name evidence="3" type="ORF">SAMN05192557_1097</name>
</gene>
<reference evidence="2" key="2">
    <citation type="journal article" date="2021" name="PeerJ">
        <title>Extensive microbial diversity within the chicken gut microbiome revealed by metagenomics and culture.</title>
        <authorList>
            <person name="Gilroy R."/>
            <person name="Ravi A."/>
            <person name="Getino M."/>
            <person name="Pursley I."/>
            <person name="Horton D.L."/>
            <person name="Alikhan N.F."/>
            <person name="Baker D."/>
            <person name="Gharbi K."/>
            <person name="Hall N."/>
            <person name="Watson M."/>
            <person name="Adriaenssens E.M."/>
            <person name="Foster-Nyarko E."/>
            <person name="Jarju S."/>
            <person name="Secka A."/>
            <person name="Antonio M."/>
            <person name="Oren A."/>
            <person name="Chaudhuri R.R."/>
            <person name="La Ragione R."/>
            <person name="Hildebrand F."/>
            <person name="Pallen M.J."/>
        </authorList>
    </citation>
    <scope>NUCLEOTIDE SEQUENCE</scope>
    <source>
        <strain evidence="2">6019</strain>
    </source>
</reference>
<reference evidence="2" key="3">
    <citation type="submission" date="2021-09" db="EMBL/GenBank/DDBJ databases">
        <authorList>
            <person name="Gilroy R."/>
        </authorList>
    </citation>
    <scope>NUCLEOTIDE SEQUENCE</scope>
    <source>
        <strain evidence="2">6019</strain>
    </source>
</reference>
<feature type="transmembrane region" description="Helical" evidence="1">
    <location>
        <begin position="45"/>
        <end position="62"/>
    </location>
</feature>
<dbReference type="InterPro" id="IPR026369">
    <property type="entry name" value="CxxC_20_CxxC"/>
</dbReference>
<evidence type="ECO:0000313" key="2">
    <source>
        <dbReference type="EMBL" id="HJE20479.1"/>
    </source>
</evidence>
<evidence type="ECO:0000313" key="4">
    <source>
        <dbReference type="Proteomes" id="UP000243605"/>
    </source>
</evidence>
<dbReference type="EMBL" id="DYYI01000097">
    <property type="protein sequence ID" value="HJE20479.1"/>
    <property type="molecule type" value="Genomic_DNA"/>
</dbReference>
<proteinExistence type="predicted"/>
<dbReference type="OrthoDB" id="2418141at2"/>
<dbReference type="RefSeq" id="WP_091474644.1">
    <property type="nucleotide sequence ID" value="NZ_FOIT01000003.1"/>
</dbReference>
<evidence type="ECO:0000313" key="3">
    <source>
        <dbReference type="EMBL" id="SEV99154.1"/>
    </source>
</evidence>
<name>A0A662Z2U1_9STAP</name>
<organism evidence="3 4">
    <name type="scientific">Aliicoccus persicus</name>
    <dbReference type="NCBI Taxonomy" id="930138"/>
    <lineage>
        <taxon>Bacteria</taxon>
        <taxon>Bacillati</taxon>
        <taxon>Bacillota</taxon>
        <taxon>Bacilli</taxon>
        <taxon>Bacillales</taxon>
        <taxon>Staphylococcaceae</taxon>
        <taxon>Aliicoccus</taxon>
    </lineage>
</organism>
<protein>
    <submittedName>
        <fullName evidence="3">Cxxc_20_cxxc protein</fullName>
    </submittedName>
</protein>
<reference evidence="3 4" key="1">
    <citation type="submission" date="2016-10" db="EMBL/GenBank/DDBJ databases">
        <authorList>
            <person name="Varghese N."/>
            <person name="Submissions S."/>
        </authorList>
    </citation>
    <scope>NUCLEOTIDE SEQUENCE [LARGE SCALE GENOMIC DNA]</scope>
    <source>
        <strain evidence="3 4">IBRC-M10081</strain>
    </source>
</reference>
<dbReference type="AlphaFoldDB" id="A0A662Z2U1"/>
<keyword evidence="1" id="KW-1133">Transmembrane helix</keyword>